<dbReference type="RefSeq" id="WP_139466852.1">
    <property type="nucleotide sequence ID" value="NZ_BMJG01000001.1"/>
</dbReference>
<proteinExistence type="predicted"/>
<reference evidence="2" key="1">
    <citation type="journal article" date="2014" name="Int. J. Syst. Evol. Microbiol.">
        <title>Complete genome of a new Firmicutes species belonging to the dominant human colonic microbiota ('Ruminococcus bicirculans') reveals two chromosomes and a selective capacity to utilize plant glucans.</title>
        <authorList>
            <consortium name="NISC Comparative Sequencing Program"/>
            <person name="Wegmann U."/>
            <person name="Louis P."/>
            <person name="Goesmann A."/>
            <person name="Henrissat B."/>
            <person name="Duncan S.H."/>
            <person name="Flint H.J."/>
        </authorList>
    </citation>
    <scope>NUCLEOTIDE SEQUENCE</scope>
    <source>
        <strain evidence="2">CGMCC 1.15472</strain>
    </source>
</reference>
<comment type="caution">
    <text evidence="3">The sequence shown here is derived from an EMBL/GenBank/DDBJ whole genome shotgun (WGS) entry which is preliminary data.</text>
</comment>
<organism evidence="3 4">
    <name type="scientific">Brevibacterium sediminis</name>
    <dbReference type="NCBI Taxonomy" id="1857024"/>
    <lineage>
        <taxon>Bacteria</taxon>
        <taxon>Bacillati</taxon>
        <taxon>Actinomycetota</taxon>
        <taxon>Actinomycetes</taxon>
        <taxon>Micrococcales</taxon>
        <taxon>Brevibacteriaceae</taxon>
        <taxon>Brevibacterium</taxon>
    </lineage>
</organism>
<reference evidence="2" key="4">
    <citation type="submission" date="2024-05" db="EMBL/GenBank/DDBJ databases">
        <authorList>
            <person name="Sun Q."/>
            <person name="Zhou Y."/>
        </authorList>
    </citation>
    <scope>NUCLEOTIDE SEQUENCE</scope>
    <source>
        <strain evidence="2">CGMCC 1.15472</strain>
    </source>
</reference>
<reference evidence="5" key="2">
    <citation type="journal article" date="2019" name="Int. J. Syst. Evol. Microbiol.">
        <title>The Global Catalogue of Microorganisms (GCM) 10K type strain sequencing project: providing services to taxonomists for standard genome sequencing and annotation.</title>
        <authorList>
            <consortium name="The Broad Institute Genomics Platform"/>
            <consortium name="The Broad Institute Genome Sequencing Center for Infectious Disease"/>
            <person name="Wu L."/>
            <person name="Ma J."/>
        </authorList>
    </citation>
    <scope>NUCLEOTIDE SEQUENCE [LARGE SCALE GENOMIC DNA]</scope>
    <source>
        <strain evidence="5">CGMCC 1.15472</strain>
    </source>
</reference>
<feature type="transmembrane region" description="Helical" evidence="1">
    <location>
        <begin position="29"/>
        <end position="50"/>
    </location>
</feature>
<dbReference type="Proteomes" id="UP000314223">
    <property type="component" value="Unassembled WGS sequence"/>
</dbReference>
<gene>
    <name evidence="3" type="ORF">FHQ09_00320</name>
    <name evidence="2" type="ORF">GCM10010974_02550</name>
</gene>
<sequence>MTDDFSPADVVRRLERGQQVVIPSSKRNVFTALAIAVPLGIGLLAFFVYIVTAALGDGGSPWVIVANLRMWAIVAGIIGCLVVAPIGVFVRLRRHESLVVSPTGVASARRGEVLPGTLLPWHDIESVVFESAVSPGPKVLAYMLTEEATRRLIGRGRNPRVLVRSGFVLSHRRLYPVLRAAHARFSPHVHGHR</sequence>
<name>A0A5C4X743_9MICO</name>
<keyword evidence="1" id="KW-0472">Membrane</keyword>
<evidence type="ECO:0000313" key="4">
    <source>
        <dbReference type="Proteomes" id="UP000314223"/>
    </source>
</evidence>
<evidence type="ECO:0000313" key="3">
    <source>
        <dbReference type="EMBL" id="TNM57785.1"/>
    </source>
</evidence>
<evidence type="ECO:0008006" key="6">
    <source>
        <dbReference type="Google" id="ProtNLM"/>
    </source>
</evidence>
<keyword evidence="1" id="KW-0812">Transmembrane</keyword>
<accession>A0A5C4X743</accession>
<dbReference type="EMBL" id="VDMQ01000001">
    <property type="protein sequence ID" value="TNM57785.1"/>
    <property type="molecule type" value="Genomic_DNA"/>
</dbReference>
<keyword evidence="1" id="KW-1133">Transmembrane helix</keyword>
<dbReference type="EMBL" id="BMJG01000001">
    <property type="protein sequence ID" value="GGC23398.1"/>
    <property type="molecule type" value="Genomic_DNA"/>
</dbReference>
<dbReference type="Proteomes" id="UP000632322">
    <property type="component" value="Unassembled WGS sequence"/>
</dbReference>
<evidence type="ECO:0000313" key="5">
    <source>
        <dbReference type="Proteomes" id="UP000632322"/>
    </source>
</evidence>
<feature type="transmembrane region" description="Helical" evidence="1">
    <location>
        <begin position="70"/>
        <end position="90"/>
    </location>
</feature>
<protein>
    <recommendedName>
        <fullName evidence="6">PH domain-containing protein</fullName>
    </recommendedName>
</protein>
<evidence type="ECO:0000256" key="1">
    <source>
        <dbReference type="SAM" id="Phobius"/>
    </source>
</evidence>
<dbReference type="AlphaFoldDB" id="A0A5C4X743"/>
<keyword evidence="5" id="KW-1185">Reference proteome</keyword>
<evidence type="ECO:0000313" key="2">
    <source>
        <dbReference type="EMBL" id="GGC23398.1"/>
    </source>
</evidence>
<reference evidence="3 4" key="3">
    <citation type="submission" date="2019-06" db="EMBL/GenBank/DDBJ databases">
        <authorList>
            <person name="Mardanova A.M."/>
            <person name="Pudova D.S."/>
            <person name="Shagimardanova E.I."/>
            <person name="Gogoleva N.E."/>
            <person name="Lutfullin M.T."/>
            <person name="Hadieva G.F."/>
            <person name="Sharipova M.R."/>
        </authorList>
    </citation>
    <scope>NUCLEOTIDE SEQUENCE [LARGE SCALE GENOMIC DNA]</scope>
    <source>
        <strain evidence="3 4">MG-1</strain>
    </source>
</reference>